<comment type="similarity">
    <text evidence="1">Belongs to the outer membrane factor (OMF) (TC 1.B.17) family.</text>
</comment>
<keyword evidence="2" id="KW-0732">Signal</keyword>
<dbReference type="Pfam" id="PF02321">
    <property type="entry name" value="OEP"/>
    <property type="match status" value="2"/>
</dbReference>
<dbReference type="SUPFAM" id="SSF56954">
    <property type="entry name" value="Outer membrane efflux proteins (OEP)"/>
    <property type="match status" value="1"/>
</dbReference>
<reference evidence="3 4" key="1">
    <citation type="submission" date="2021-02" db="EMBL/GenBank/DDBJ databases">
        <title>Activity-based single-cell genomes from oceanic crustal fluid captures similar information to metagenomic and metatranscriptomic surveys with orders of magnitude less sampling.</title>
        <authorList>
            <person name="D'Angelo T.S."/>
            <person name="Orcutt B.N."/>
        </authorList>
    </citation>
    <scope>NUCLEOTIDE SEQUENCE [LARGE SCALE GENOMIC DNA]</scope>
    <source>
        <strain evidence="3">AH-315-G02</strain>
    </source>
</reference>
<protein>
    <submittedName>
        <fullName evidence="3">TolC family protein</fullName>
    </submittedName>
</protein>
<dbReference type="EMBL" id="JAFITO010000022">
    <property type="protein sequence ID" value="MBN4068538.1"/>
    <property type="molecule type" value="Genomic_DNA"/>
</dbReference>
<keyword evidence="4" id="KW-1185">Reference proteome</keyword>
<evidence type="ECO:0000313" key="3">
    <source>
        <dbReference type="EMBL" id="MBN4068538.1"/>
    </source>
</evidence>
<dbReference type="PANTHER" id="PTHR30203">
    <property type="entry name" value="OUTER MEMBRANE CATION EFFLUX PROTEIN"/>
    <property type="match status" value="1"/>
</dbReference>
<comment type="caution">
    <text evidence="3">The sequence shown here is derived from an EMBL/GenBank/DDBJ whole genome shotgun (WGS) entry which is preliminary data.</text>
</comment>
<feature type="chain" id="PRO_5045323333" evidence="2">
    <location>
        <begin position="30"/>
        <end position="444"/>
    </location>
</feature>
<gene>
    <name evidence="3" type="ORF">JYU06_03335</name>
</gene>
<organism evidence="3 4">
    <name type="scientific">Desulfotalea psychrophila</name>
    <dbReference type="NCBI Taxonomy" id="84980"/>
    <lineage>
        <taxon>Bacteria</taxon>
        <taxon>Pseudomonadati</taxon>
        <taxon>Thermodesulfobacteriota</taxon>
        <taxon>Desulfobulbia</taxon>
        <taxon>Desulfobulbales</taxon>
        <taxon>Desulfocapsaceae</taxon>
        <taxon>Desulfotalea</taxon>
    </lineage>
</organism>
<name>A0ABS3AUU7_9BACT</name>
<dbReference type="InterPro" id="IPR010131">
    <property type="entry name" value="MdtP/NodT-like"/>
</dbReference>
<feature type="signal peptide" evidence="2">
    <location>
        <begin position="1"/>
        <end position="29"/>
    </location>
</feature>
<proteinExistence type="inferred from homology"/>
<evidence type="ECO:0000256" key="2">
    <source>
        <dbReference type="SAM" id="SignalP"/>
    </source>
</evidence>
<dbReference type="PANTHER" id="PTHR30203:SF24">
    <property type="entry name" value="BLR4935 PROTEIN"/>
    <property type="match status" value="1"/>
</dbReference>
<evidence type="ECO:0000313" key="4">
    <source>
        <dbReference type="Proteomes" id="UP000717534"/>
    </source>
</evidence>
<dbReference type="InterPro" id="IPR003423">
    <property type="entry name" value="OMP_efflux"/>
</dbReference>
<sequence>MRNRQSVKKIGKVFLVLFFLMILSDRAHAQGEGCEELSLRQAVDVAMENNPGLAAIRSRYNALATVPSQQSTLPDPVLSLGAVNLPTDTFNLDQENMTQMQIGISQKFPFPGKLGLKEESAQFEAEAALQQVDEARLTLIKNTRSTWWDIFYLQKNLEIIQSNQDLLRATVAAARAKYEVGKGLQQDVLLAQVELTKLMDRESTVTTALEKKKAALEVLLDRAVDNRCFTIADQSVSLNLPSILPLATLQEMSLSSRPGLLALERKTDASKSRIALARKEYYPDFTVGAAYGFRQDTADGLDRSDFASLRLSMNLPIWSNSKQDKAVAQRTSEALAAKRELHDFKNKVFSEISSEFSEFTNTSWQSELLHSSLIPQAEQTAAAMLKGYQVNKVDFLNVVRAQLALYSYKITYWYHLSNTFKALARLEAATGTDPLVYEENSNEQ</sequence>
<evidence type="ECO:0000256" key="1">
    <source>
        <dbReference type="ARBA" id="ARBA00007613"/>
    </source>
</evidence>
<accession>A0ABS3AUU7</accession>
<dbReference type="Gene3D" id="1.20.1600.10">
    <property type="entry name" value="Outer membrane efflux proteins (OEP)"/>
    <property type="match status" value="1"/>
</dbReference>
<dbReference type="Proteomes" id="UP000717534">
    <property type="component" value="Unassembled WGS sequence"/>
</dbReference>